<comment type="caution">
    <text evidence="3">The sequence shown here is derived from an EMBL/GenBank/DDBJ whole genome shotgun (WGS) entry which is preliminary data.</text>
</comment>
<dbReference type="EMBL" id="CAJNOR010004619">
    <property type="protein sequence ID" value="CAF1516438.1"/>
    <property type="molecule type" value="Genomic_DNA"/>
</dbReference>
<reference evidence="3" key="1">
    <citation type="submission" date="2021-02" db="EMBL/GenBank/DDBJ databases">
        <authorList>
            <person name="Nowell W R."/>
        </authorList>
    </citation>
    <scope>NUCLEOTIDE SEQUENCE</scope>
</reference>
<dbReference type="Proteomes" id="UP000663828">
    <property type="component" value="Unassembled WGS sequence"/>
</dbReference>
<evidence type="ECO:0000313" key="3">
    <source>
        <dbReference type="EMBL" id="CAF1516438.1"/>
    </source>
</evidence>
<gene>
    <name evidence="3" type="ORF">XAT740_LOCUS40527</name>
</gene>
<keyword evidence="4" id="KW-1185">Reference proteome</keyword>
<evidence type="ECO:0000256" key="2">
    <source>
        <dbReference type="SAM" id="MobiDB-lite"/>
    </source>
</evidence>
<dbReference type="AlphaFoldDB" id="A0A815UB40"/>
<organism evidence="3 4">
    <name type="scientific">Adineta ricciae</name>
    <name type="common">Rotifer</name>
    <dbReference type="NCBI Taxonomy" id="249248"/>
    <lineage>
        <taxon>Eukaryota</taxon>
        <taxon>Metazoa</taxon>
        <taxon>Spiralia</taxon>
        <taxon>Gnathifera</taxon>
        <taxon>Rotifera</taxon>
        <taxon>Eurotatoria</taxon>
        <taxon>Bdelloidea</taxon>
        <taxon>Adinetida</taxon>
        <taxon>Adinetidae</taxon>
        <taxon>Adineta</taxon>
    </lineage>
</organism>
<feature type="coiled-coil region" evidence="1">
    <location>
        <begin position="44"/>
        <end position="71"/>
    </location>
</feature>
<sequence length="103" mass="11797">MNTRQKGYIYTQIAEIIDQIGETNGKIRGIDDQLCQKEVELANQELASDQRQEIERQVHQLKGEKDNLLMAVGTLESERSQLEALADQDDRENRCQASSRSDF</sequence>
<name>A0A815UB40_ADIRI</name>
<feature type="region of interest" description="Disordered" evidence="2">
    <location>
        <begin position="83"/>
        <end position="103"/>
    </location>
</feature>
<evidence type="ECO:0000256" key="1">
    <source>
        <dbReference type="SAM" id="Coils"/>
    </source>
</evidence>
<accession>A0A815UB40</accession>
<protein>
    <submittedName>
        <fullName evidence="3">Uncharacterized protein</fullName>
    </submittedName>
</protein>
<proteinExistence type="predicted"/>
<evidence type="ECO:0000313" key="4">
    <source>
        <dbReference type="Proteomes" id="UP000663828"/>
    </source>
</evidence>
<keyword evidence="1" id="KW-0175">Coiled coil</keyword>